<dbReference type="PROSITE" id="PS00893">
    <property type="entry name" value="NUDIX_BOX"/>
    <property type="match status" value="1"/>
</dbReference>
<keyword evidence="2 3" id="KW-0378">Hydrolase</keyword>
<comment type="caution">
    <text evidence="5">The sequence shown here is derived from an EMBL/GenBank/DDBJ whole genome shotgun (WGS) entry which is preliminary data.</text>
</comment>
<dbReference type="Gene3D" id="3.90.79.10">
    <property type="entry name" value="Nucleoside Triphosphate Pyrophosphohydrolase"/>
    <property type="match status" value="1"/>
</dbReference>
<protein>
    <submittedName>
        <fullName evidence="5">NUDIX hydrolase</fullName>
    </submittedName>
</protein>
<dbReference type="InterPro" id="IPR020476">
    <property type="entry name" value="Nudix_hydrolase"/>
</dbReference>
<dbReference type="GO" id="GO:0005829">
    <property type="term" value="C:cytosol"/>
    <property type="evidence" value="ECO:0007669"/>
    <property type="project" value="TreeGrafter"/>
</dbReference>
<sequence>MKVVESKYMYKGKILNLRVDKIQLPDHEEVTREVVEFIGACAVVPVLDDTIIFVKQYRHPAGKKLLEIPAGKLEPGENIEETAERELKEEIGYRALDLHKIGEFYLTPGYSTEKIHIFIAQNLIPESLPRDKGEDIEVVKLPQVRVYRMLKRGEFEDAKTIIGLFYFFNKFTSGL</sequence>
<dbReference type="GO" id="GO:0016462">
    <property type="term" value="F:pyrophosphatase activity"/>
    <property type="evidence" value="ECO:0007669"/>
    <property type="project" value="UniProtKB-ARBA"/>
</dbReference>
<dbReference type="CDD" id="cd03424">
    <property type="entry name" value="NUDIX_ADPRase_Nudt5_UGPPase_Nudt14"/>
    <property type="match status" value="1"/>
</dbReference>
<comment type="cofactor">
    <cofactor evidence="1">
        <name>Mg(2+)</name>
        <dbReference type="ChEBI" id="CHEBI:18420"/>
    </cofactor>
</comment>
<proteinExistence type="inferred from homology"/>
<dbReference type="AlphaFoldDB" id="A0A7C5M6L8"/>
<dbReference type="InterPro" id="IPR015797">
    <property type="entry name" value="NUDIX_hydrolase-like_dom_sf"/>
</dbReference>
<dbReference type="GO" id="GO:0019693">
    <property type="term" value="P:ribose phosphate metabolic process"/>
    <property type="evidence" value="ECO:0007669"/>
    <property type="project" value="TreeGrafter"/>
</dbReference>
<dbReference type="GO" id="GO:0006753">
    <property type="term" value="P:nucleoside phosphate metabolic process"/>
    <property type="evidence" value="ECO:0007669"/>
    <property type="project" value="TreeGrafter"/>
</dbReference>
<reference evidence="5" key="1">
    <citation type="journal article" date="2020" name="mSystems">
        <title>Genome- and Community-Level Interaction Insights into Carbon Utilization and Element Cycling Functions of Hydrothermarchaeota in Hydrothermal Sediment.</title>
        <authorList>
            <person name="Zhou Z."/>
            <person name="Liu Y."/>
            <person name="Xu W."/>
            <person name="Pan J."/>
            <person name="Luo Z.H."/>
            <person name="Li M."/>
        </authorList>
    </citation>
    <scope>NUCLEOTIDE SEQUENCE [LARGE SCALE GENOMIC DNA]</scope>
    <source>
        <strain evidence="5">HyVt-94</strain>
    </source>
</reference>
<dbReference type="FunFam" id="3.90.79.10:FF:000024">
    <property type="entry name" value="ADP-ribose pyrophosphatase"/>
    <property type="match status" value="1"/>
</dbReference>
<evidence type="ECO:0000256" key="3">
    <source>
        <dbReference type="RuleBase" id="RU003476"/>
    </source>
</evidence>
<dbReference type="PRINTS" id="PR00502">
    <property type="entry name" value="NUDIXFAMILY"/>
</dbReference>
<name>A0A7C5M6L8_UNCW3</name>
<dbReference type="SUPFAM" id="SSF55811">
    <property type="entry name" value="Nudix"/>
    <property type="match status" value="1"/>
</dbReference>
<evidence type="ECO:0000313" key="5">
    <source>
        <dbReference type="EMBL" id="HHF58335.1"/>
    </source>
</evidence>
<evidence type="ECO:0000259" key="4">
    <source>
        <dbReference type="PROSITE" id="PS51462"/>
    </source>
</evidence>
<dbReference type="PROSITE" id="PS51462">
    <property type="entry name" value="NUDIX"/>
    <property type="match status" value="1"/>
</dbReference>
<dbReference type="EMBL" id="DRTV01000197">
    <property type="protein sequence ID" value="HHF58335.1"/>
    <property type="molecule type" value="Genomic_DNA"/>
</dbReference>
<dbReference type="PANTHER" id="PTHR11839">
    <property type="entry name" value="UDP/ADP-SUGAR PYROPHOSPHATASE"/>
    <property type="match status" value="1"/>
</dbReference>
<evidence type="ECO:0000256" key="2">
    <source>
        <dbReference type="ARBA" id="ARBA00022801"/>
    </source>
</evidence>
<feature type="domain" description="Nudix hydrolase" evidence="4">
    <location>
        <begin position="33"/>
        <end position="163"/>
    </location>
</feature>
<dbReference type="InterPro" id="IPR000086">
    <property type="entry name" value="NUDIX_hydrolase_dom"/>
</dbReference>
<dbReference type="InterPro" id="IPR020084">
    <property type="entry name" value="NUDIX_hydrolase_CS"/>
</dbReference>
<organism evidence="5">
    <name type="scientific">candidate division WOR-3 bacterium</name>
    <dbReference type="NCBI Taxonomy" id="2052148"/>
    <lineage>
        <taxon>Bacteria</taxon>
        <taxon>Bacteria division WOR-3</taxon>
    </lineage>
</organism>
<gene>
    <name evidence="5" type="ORF">ENL41_02800</name>
</gene>
<dbReference type="PANTHER" id="PTHR11839:SF18">
    <property type="entry name" value="NUDIX HYDROLASE DOMAIN-CONTAINING PROTEIN"/>
    <property type="match status" value="1"/>
</dbReference>
<comment type="similarity">
    <text evidence="3">Belongs to the Nudix hydrolase family.</text>
</comment>
<dbReference type="Pfam" id="PF00293">
    <property type="entry name" value="NUDIX"/>
    <property type="match status" value="1"/>
</dbReference>
<dbReference type="Proteomes" id="UP000886014">
    <property type="component" value="Unassembled WGS sequence"/>
</dbReference>
<accession>A0A7C5M6L8</accession>
<evidence type="ECO:0000256" key="1">
    <source>
        <dbReference type="ARBA" id="ARBA00001946"/>
    </source>
</evidence>